<proteinExistence type="predicted"/>
<evidence type="ECO:0000259" key="1">
    <source>
        <dbReference type="Pfam" id="PF00089"/>
    </source>
</evidence>
<dbReference type="Proteomes" id="UP000828390">
    <property type="component" value="Unassembled WGS sequence"/>
</dbReference>
<dbReference type="AlphaFoldDB" id="A0A9D4F9B3"/>
<reference evidence="2" key="2">
    <citation type="submission" date="2020-11" db="EMBL/GenBank/DDBJ databases">
        <authorList>
            <person name="McCartney M.A."/>
            <person name="Auch B."/>
            <person name="Kono T."/>
            <person name="Mallez S."/>
            <person name="Becker A."/>
            <person name="Gohl D.M."/>
            <person name="Silverstein K.A.T."/>
            <person name="Koren S."/>
            <person name="Bechman K.B."/>
            <person name="Herman A."/>
            <person name="Abrahante J.E."/>
            <person name="Garbe J."/>
        </authorList>
    </citation>
    <scope>NUCLEOTIDE SEQUENCE</scope>
    <source>
        <strain evidence="2">Duluth1</strain>
        <tissue evidence="2">Whole animal</tissue>
    </source>
</reference>
<dbReference type="InterPro" id="IPR043504">
    <property type="entry name" value="Peptidase_S1_PA_chymotrypsin"/>
</dbReference>
<protein>
    <recommendedName>
        <fullName evidence="1">Peptidase S1 domain-containing protein</fullName>
    </recommendedName>
</protein>
<dbReference type="GO" id="GO:0006508">
    <property type="term" value="P:proteolysis"/>
    <property type="evidence" value="ECO:0007669"/>
    <property type="project" value="InterPro"/>
</dbReference>
<name>A0A9D4F9B3_DREPO</name>
<organism evidence="2 3">
    <name type="scientific">Dreissena polymorpha</name>
    <name type="common">Zebra mussel</name>
    <name type="synonym">Mytilus polymorpha</name>
    <dbReference type="NCBI Taxonomy" id="45954"/>
    <lineage>
        <taxon>Eukaryota</taxon>
        <taxon>Metazoa</taxon>
        <taxon>Spiralia</taxon>
        <taxon>Lophotrochozoa</taxon>
        <taxon>Mollusca</taxon>
        <taxon>Bivalvia</taxon>
        <taxon>Autobranchia</taxon>
        <taxon>Heteroconchia</taxon>
        <taxon>Euheterodonta</taxon>
        <taxon>Imparidentia</taxon>
        <taxon>Neoheterodontei</taxon>
        <taxon>Myida</taxon>
        <taxon>Dreissenoidea</taxon>
        <taxon>Dreissenidae</taxon>
        <taxon>Dreissena</taxon>
    </lineage>
</organism>
<feature type="domain" description="Peptidase S1" evidence="1">
    <location>
        <begin position="3"/>
        <end position="47"/>
    </location>
</feature>
<dbReference type="InterPro" id="IPR009003">
    <property type="entry name" value="Peptidase_S1_PA"/>
</dbReference>
<dbReference type="InterPro" id="IPR001254">
    <property type="entry name" value="Trypsin_dom"/>
</dbReference>
<dbReference type="EMBL" id="JAIWYP010000007">
    <property type="protein sequence ID" value="KAH3793634.1"/>
    <property type="molecule type" value="Genomic_DNA"/>
</dbReference>
<dbReference type="SUPFAM" id="SSF50494">
    <property type="entry name" value="Trypsin-like serine proteases"/>
    <property type="match status" value="1"/>
</dbReference>
<reference evidence="2" key="1">
    <citation type="journal article" date="2019" name="bioRxiv">
        <title>The Genome of the Zebra Mussel, Dreissena polymorpha: A Resource for Invasive Species Research.</title>
        <authorList>
            <person name="McCartney M.A."/>
            <person name="Auch B."/>
            <person name="Kono T."/>
            <person name="Mallez S."/>
            <person name="Zhang Y."/>
            <person name="Obille A."/>
            <person name="Becker A."/>
            <person name="Abrahante J.E."/>
            <person name="Garbe J."/>
            <person name="Badalamenti J.P."/>
            <person name="Herman A."/>
            <person name="Mangelson H."/>
            <person name="Liachko I."/>
            <person name="Sullivan S."/>
            <person name="Sone E.D."/>
            <person name="Koren S."/>
            <person name="Silverstein K.A.T."/>
            <person name="Beckman K.B."/>
            <person name="Gohl D.M."/>
        </authorList>
    </citation>
    <scope>NUCLEOTIDE SEQUENCE</scope>
    <source>
        <strain evidence="2">Duluth1</strain>
        <tissue evidence="2">Whole animal</tissue>
    </source>
</reference>
<dbReference type="Gene3D" id="2.40.10.10">
    <property type="entry name" value="Trypsin-like serine proteases"/>
    <property type="match status" value="1"/>
</dbReference>
<gene>
    <name evidence="2" type="ORF">DPMN_147149</name>
</gene>
<comment type="caution">
    <text evidence="2">The sequence shown here is derived from an EMBL/GenBank/DDBJ whole genome shotgun (WGS) entry which is preliminary data.</text>
</comment>
<sequence>MNVKLNNGYGIQFNDEVQPACLPDASMYYETGLTCHISGWGETSFIGSKGTSTMKYSCLVIE</sequence>
<keyword evidence="3" id="KW-1185">Reference proteome</keyword>
<dbReference type="GO" id="GO:0004252">
    <property type="term" value="F:serine-type endopeptidase activity"/>
    <property type="evidence" value="ECO:0007669"/>
    <property type="project" value="InterPro"/>
</dbReference>
<evidence type="ECO:0000313" key="2">
    <source>
        <dbReference type="EMBL" id="KAH3793634.1"/>
    </source>
</evidence>
<dbReference type="Pfam" id="PF00089">
    <property type="entry name" value="Trypsin"/>
    <property type="match status" value="1"/>
</dbReference>
<evidence type="ECO:0000313" key="3">
    <source>
        <dbReference type="Proteomes" id="UP000828390"/>
    </source>
</evidence>
<accession>A0A9D4F9B3</accession>